<dbReference type="Pfam" id="PF14111">
    <property type="entry name" value="DUF4283"/>
    <property type="match status" value="1"/>
</dbReference>
<comment type="caution">
    <text evidence="2">The sequence shown here is derived from an EMBL/GenBank/DDBJ whole genome shotgun (WGS) entry which is preliminary data.</text>
</comment>
<organism evidence="2 3">
    <name type="scientific">Coptis chinensis</name>
    <dbReference type="NCBI Taxonomy" id="261450"/>
    <lineage>
        <taxon>Eukaryota</taxon>
        <taxon>Viridiplantae</taxon>
        <taxon>Streptophyta</taxon>
        <taxon>Embryophyta</taxon>
        <taxon>Tracheophyta</taxon>
        <taxon>Spermatophyta</taxon>
        <taxon>Magnoliopsida</taxon>
        <taxon>Ranunculales</taxon>
        <taxon>Ranunculaceae</taxon>
        <taxon>Coptidoideae</taxon>
        <taxon>Coptis</taxon>
    </lineage>
</organism>
<dbReference type="Proteomes" id="UP000631114">
    <property type="component" value="Unassembled WGS sequence"/>
</dbReference>
<proteinExistence type="predicted"/>
<reference evidence="2 3" key="1">
    <citation type="submission" date="2020-10" db="EMBL/GenBank/DDBJ databases">
        <title>The Coptis chinensis genome and diversification of protoberbering-type alkaloids.</title>
        <authorList>
            <person name="Wang B."/>
            <person name="Shu S."/>
            <person name="Song C."/>
            <person name="Liu Y."/>
        </authorList>
    </citation>
    <scope>NUCLEOTIDE SEQUENCE [LARGE SCALE GENOMIC DNA]</scope>
    <source>
        <strain evidence="2">HL-2020</strain>
        <tissue evidence="2">Leaf</tissue>
    </source>
</reference>
<accession>A0A835HKT8</accession>
<feature type="domain" description="DUF4283" evidence="1">
    <location>
        <begin position="8"/>
        <end position="78"/>
    </location>
</feature>
<evidence type="ECO:0000313" key="2">
    <source>
        <dbReference type="EMBL" id="KAF9601471.1"/>
    </source>
</evidence>
<sequence>MGKLYGGYPIDMADLGKELHRIWQTRGEITMELVSPEHVKVVFELGSEYKFVTDNGPWIVYEHIFSVKKWKRTEDIEEYLFDRVHFWVQVWGLPRLRINKDNMEKIGAELGKSRM</sequence>
<name>A0A835HKT8_9MAGN</name>
<dbReference type="AlphaFoldDB" id="A0A835HKT8"/>
<keyword evidence="3" id="KW-1185">Reference proteome</keyword>
<protein>
    <recommendedName>
        <fullName evidence="1">DUF4283 domain-containing protein</fullName>
    </recommendedName>
</protein>
<evidence type="ECO:0000259" key="1">
    <source>
        <dbReference type="Pfam" id="PF14111"/>
    </source>
</evidence>
<dbReference type="EMBL" id="JADFTS010000006">
    <property type="protein sequence ID" value="KAF9601471.1"/>
    <property type="molecule type" value="Genomic_DNA"/>
</dbReference>
<gene>
    <name evidence="2" type="ORF">IFM89_020238</name>
</gene>
<dbReference type="OrthoDB" id="1750606at2759"/>
<evidence type="ECO:0000313" key="3">
    <source>
        <dbReference type="Proteomes" id="UP000631114"/>
    </source>
</evidence>
<dbReference type="InterPro" id="IPR025558">
    <property type="entry name" value="DUF4283"/>
</dbReference>